<name>A0ABP8H4H9_9BACT</name>
<proteinExistence type="predicted"/>
<keyword evidence="2" id="KW-1185">Reference proteome</keyword>
<evidence type="ECO:0008006" key="3">
    <source>
        <dbReference type="Google" id="ProtNLM"/>
    </source>
</evidence>
<comment type="caution">
    <text evidence="1">The sequence shown here is derived from an EMBL/GenBank/DDBJ whole genome shotgun (WGS) entry which is preliminary data.</text>
</comment>
<gene>
    <name evidence="1" type="ORF">GCM10023184_28120</name>
</gene>
<sequence length="130" mass="15152">MEELERIELMFDSLLFQISKGLTHEKLEQGYRWDSFQQVGQWKLRFGFKFNVYSNDHLIDGKPHFHFDHPGDGIFCKVDFDGNVLESKGGKSVPDKVLKELDYFLYKQGGKVLLNDLWVRLNPTLGPACR</sequence>
<accession>A0ABP8H4H9</accession>
<protein>
    <recommendedName>
        <fullName evidence="3">DUF4304 domain-containing protein</fullName>
    </recommendedName>
</protein>
<dbReference type="EMBL" id="BAABGY010000008">
    <property type="protein sequence ID" value="GAA4334245.1"/>
    <property type="molecule type" value="Genomic_DNA"/>
</dbReference>
<evidence type="ECO:0000313" key="2">
    <source>
        <dbReference type="Proteomes" id="UP001501725"/>
    </source>
</evidence>
<dbReference type="Proteomes" id="UP001501725">
    <property type="component" value="Unassembled WGS sequence"/>
</dbReference>
<reference evidence="2" key="1">
    <citation type="journal article" date="2019" name="Int. J. Syst. Evol. Microbiol.">
        <title>The Global Catalogue of Microorganisms (GCM) 10K type strain sequencing project: providing services to taxonomists for standard genome sequencing and annotation.</title>
        <authorList>
            <consortium name="The Broad Institute Genomics Platform"/>
            <consortium name="The Broad Institute Genome Sequencing Center for Infectious Disease"/>
            <person name="Wu L."/>
            <person name="Ma J."/>
        </authorList>
    </citation>
    <scope>NUCLEOTIDE SEQUENCE [LARGE SCALE GENOMIC DNA]</scope>
    <source>
        <strain evidence="2">JCM 17919</strain>
    </source>
</reference>
<dbReference type="RefSeq" id="WP_345256393.1">
    <property type="nucleotide sequence ID" value="NZ_BAABGY010000008.1"/>
</dbReference>
<evidence type="ECO:0000313" key="1">
    <source>
        <dbReference type="EMBL" id="GAA4334245.1"/>
    </source>
</evidence>
<organism evidence="1 2">
    <name type="scientific">Flaviaesturariibacter amylovorans</name>
    <dbReference type="NCBI Taxonomy" id="1084520"/>
    <lineage>
        <taxon>Bacteria</taxon>
        <taxon>Pseudomonadati</taxon>
        <taxon>Bacteroidota</taxon>
        <taxon>Chitinophagia</taxon>
        <taxon>Chitinophagales</taxon>
        <taxon>Chitinophagaceae</taxon>
        <taxon>Flaviaestuariibacter</taxon>
    </lineage>
</organism>